<reference evidence="2" key="1">
    <citation type="submission" date="2018-02" db="EMBL/GenBank/DDBJ databases">
        <title>Rhizophora mucronata_Transcriptome.</title>
        <authorList>
            <person name="Meera S.P."/>
            <person name="Sreeshan A."/>
            <person name="Augustine A."/>
        </authorList>
    </citation>
    <scope>NUCLEOTIDE SEQUENCE</scope>
    <source>
        <tissue evidence="2">Leaf</tissue>
    </source>
</reference>
<evidence type="ECO:0000313" key="2">
    <source>
        <dbReference type="EMBL" id="MBX43266.1"/>
    </source>
</evidence>
<accession>A0A2P2NLC0</accession>
<feature type="transmembrane region" description="Helical" evidence="1">
    <location>
        <begin position="23"/>
        <end position="43"/>
    </location>
</feature>
<name>A0A2P2NLC0_RHIMU</name>
<keyword evidence="1" id="KW-0812">Transmembrane</keyword>
<keyword evidence="1" id="KW-0472">Membrane</keyword>
<dbReference type="EMBL" id="GGEC01062782">
    <property type="protein sequence ID" value="MBX43266.1"/>
    <property type="molecule type" value="Transcribed_RNA"/>
</dbReference>
<organism evidence="2">
    <name type="scientific">Rhizophora mucronata</name>
    <name type="common">Asiatic mangrove</name>
    <dbReference type="NCBI Taxonomy" id="61149"/>
    <lineage>
        <taxon>Eukaryota</taxon>
        <taxon>Viridiplantae</taxon>
        <taxon>Streptophyta</taxon>
        <taxon>Embryophyta</taxon>
        <taxon>Tracheophyta</taxon>
        <taxon>Spermatophyta</taxon>
        <taxon>Magnoliopsida</taxon>
        <taxon>eudicotyledons</taxon>
        <taxon>Gunneridae</taxon>
        <taxon>Pentapetalae</taxon>
        <taxon>rosids</taxon>
        <taxon>fabids</taxon>
        <taxon>Malpighiales</taxon>
        <taxon>Rhizophoraceae</taxon>
        <taxon>Rhizophora</taxon>
    </lineage>
</organism>
<keyword evidence="1" id="KW-1133">Transmembrane helix</keyword>
<proteinExistence type="predicted"/>
<sequence length="46" mass="5241">MHVSRNILFLAARRSVKCSGHSFFWVVFLLALYVVSMVFITLLPNG</sequence>
<protein>
    <submittedName>
        <fullName evidence="2">Uncharacterized protein</fullName>
    </submittedName>
</protein>
<dbReference type="AlphaFoldDB" id="A0A2P2NLC0"/>
<evidence type="ECO:0000256" key="1">
    <source>
        <dbReference type="SAM" id="Phobius"/>
    </source>
</evidence>